<gene>
    <name evidence="2" type="ORF">BZL29_4527</name>
    <name evidence="1" type="ORF">BZL30_6545</name>
</gene>
<evidence type="ECO:0000313" key="1">
    <source>
        <dbReference type="EMBL" id="OOK70840.1"/>
    </source>
</evidence>
<comment type="caution">
    <text evidence="2">The sequence shown here is derived from an EMBL/GenBank/DDBJ whole genome shotgun (WGS) entry which is preliminary data.</text>
</comment>
<evidence type="ECO:0000313" key="3">
    <source>
        <dbReference type="Proteomes" id="UP000188532"/>
    </source>
</evidence>
<dbReference type="InterPro" id="IPR036390">
    <property type="entry name" value="WH_DNA-bd_sf"/>
</dbReference>
<protein>
    <submittedName>
        <fullName evidence="2">Bacterial regulatory s, gntR family protein</fullName>
    </submittedName>
</protein>
<dbReference type="Proteomes" id="UP000188532">
    <property type="component" value="Unassembled WGS sequence"/>
</dbReference>
<reference evidence="3 4" key="1">
    <citation type="submission" date="2017-02" db="EMBL/GenBank/DDBJ databases">
        <title>Complete genome sequences of Mycobacterium kansasii strains isolated from rhesus macaques.</title>
        <authorList>
            <person name="Panda A."/>
            <person name="Nagaraj S."/>
            <person name="Zhao X."/>
            <person name="Tettelin H."/>
            <person name="Detolla L.J."/>
        </authorList>
    </citation>
    <scope>NUCLEOTIDE SEQUENCE [LARGE SCALE GENOMIC DNA]</scope>
    <source>
        <strain evidence="2 3">11-3469</strain>
        <strain evidence="1 4">11-3813</strain>
    </source>
</reference>
<proteinExistence type="predicted"/>
<accession>A0A1V3X7B9</accession>
<dbReference type="Proteomes" id="UP000189229">
    <property type="component" value="Unassembled WGS sequence"/>
</dbReference>
<sequence>MTSVKLDLDAAEFRISRGSVPVSAQLAEALKTQIVKQRLPSGGRLPSERELIDKSG</sequence>
<evidence type="ECO:0000313" key="4">
    <source>
        <dbReference type="Proteomes" id="UP000189229"/>
    </source>
</evidence>
<dbReference type="SUPFAM" id="SSF46785">
    <property type="entry name" value="Winged helix' DNA-binding domain"/>
    <property type="match status" value="1"/>
</dbReference>
<dbReference type="AlphaFoldDB" id="A0A1V3X7B9"/>
<evidence type="ECO:0000313" key="2">
    <source>
        <dbReference type="EMBL" id="OOK75075.1"/>
    </source>
</evidence>
<dbReference type="EMBL" id="MVBM01000006">
    <property type="protein sequence ID" value="OOK70840.1"/>
    <property type="molecule type" value="Genomic_DNA"/>
</dbReference>
<dbReference type="EMBL" id="MVBN01000004">
    <property type="protein sequence ID" value="OOK75075.1"/>
    <property type="molecule type" value="Genomic_DNA"/>
</dbReference>
<organism evidence="2 3">
    <name type="scientific">Mycobacterium kansasii</name>
    <dbReference type="NCBI Taxonomy" id="1768"/>
    <lineage>
        <taxon>Bacteria</taxon>
        <taxon>Bacillati</taxon>
        <taxon>Actinomycetota</taxon>
        <taxon>Actinomycetes</taxon>
        <taxon>Mycobacteriales</taxon>
        <taxon>Mycobacteriaceae</taxon>
        <taxon>Mycobacterium</taxon>
    </lineage>
</organism>
<dbReference type="Gene3D" id="1.10.10.10">
    <property type="entry name" value="Winged helix-like DNA-binding domain superfamily/Winged helix DNA-binding domain"/>
    <property type="match status" value="1"/>
</dbReference>
<name>A0A1V3X7B9_MYCKA</name>
<dbReference type="InterPro" id="IPR036388">
    <property type="entry name" value="WH-like_DNA-bd_sf"/>
</dbReference>